<dbReference type="GO" id="GO:0003677">
    <property type="term" value="F:DNA binding"/>
    <property type="evidence" value="ECO:0007669"/>
    <property type="project" value="InterPro"/>
</dbReference>
<dbReference type="PANTHER" id="PTHR16305:SF35">
    <property type="entry name" value="TRANSCRIPTIONAL ACTIVATOR DOMAIN"/>
    <property type="match status" value="1"/>
</dbReference>
<evidence type="ECO:0000313" key="5">
    <source>
        <dbReference type="Proteomes" id="UP000194761"/>
    </source>
</evidence>
<dbReference type="GO" id="GO:0004016">
    <property type="term" value="F:adenylate cyclase activity"/>
    <property type="evidence" value="ECO:0007669"/>
    <property type="project" value="TreeGrafter"/>
</dbReference>
<keyword evidence="1" id="KW-0547">Nucleotide-binding</keyword>
<dbReference type="InterPro" id="IPR000792">
    <property type="entry name" value="Tscrpt_reg_LuxR_C"/>
</dbReference>
<dbReference type="SUPFAM" id="SSF48452">
    <property type="entry name" value="TPR-like"/>
    <property type="match status" value="1"/>
</dbReference>
<comment type="caution">
    <text evidence="4">The sequence shown here is derived from an EMBL/GenBank/DDBJ whole genome shotgun (WGS) entry which is preliminary data.</text>
</comment>
<dbReference type="CDD" id="cd06170">
    <property type="entry name" value="LuxR_C_like"/>
    <property type="match status" value="1"/>
</dbReference>
<dbReference type="SMART" id="SM00421">
    <property type="entry name" value="HTH_LUXR"/>
    <property type="match status" value="1"/>
</dbReference>
<keyword evidence="5" id="KW-1185">Reference proteome</keyword>
<dbReference type="GO" id="GO:0005524">
    <property type="term" value="F:ATP binding"/>
    <property type="evidence" value="ECO:0007669"/>
    <property type="project" value="UniProtKB-KW"/>
</dbReference>
<dbReference type="PRINTS" id="PR00038">
    <property type="entry name" value="HTHLUXR"/>
</dbReference>
<dbReference type="EMBL" id="NGFP01000070">
    <property type="protein sequence ID" value="OUC95899.1"/>
    <property type="molecule type" value="Genomic_DNA"/>
</dbReference>
<evidence type="ECO:0000313" key="4">
    <source>
        <dbReference type="EMBL" id="OUC95899.1"/>
    </source>
</evidence>
<gene>
    <name evidence="4" type="ORF">CA984_17090</name>
</gene>
<proteinExistence type="predicted"/>
<dbReference type="PANTHER" id="PTHR16305">
    <property type="entry name" value="TESTICULAR SOLUBLE ADENYLYL CYCLASE"/>
    <property type="match status" value="1"/>
</dbReference>
<reference evidence="4 5" key="1">
    <citation type="submission" date="2017-05" db="EMBL/GenBank/DDBJ databases">
        <title>Biotechnological potential of actinobacteria isolated from South African environments.</title>
        <authorList>
            <person name="Le Roes-Hill M."/>
            <person name="Prins A."/>
            <person name="Durrell K.A."/>
        </authorList>
    </citation>
    <scope>NUCLEOTIDE SEQUENCE [LARGE SCALE GENOMIC DNA]</scope>
    <source>
        <strain evidence="4">M26</strain>
    </source>
</reference>
<protein>
    <submittedName>
        <fullName evidence="4">LuxR family transcriptional regulator</fullName>
    </submittedName>
</protein>
<dbReference type="SUPFAM" id="SSF46894">
    <property type="entry name" value="C-terminal effector domain of the bipartite response regulators"/>
    <property type="match status" value="1"/>
</dbReference>
<dbReference type="GO" id="GO:0006355">
    <property type="term" value="P:regulation of DNA-templated transcription"/>
    <property type="evidence" value="ECO:0007669"/>
    <property type="project" value="InterPro"/>
</dbReference>
<accession>A0A243RLW6</accession>
<feature type="domain" description="HTH luxR-type" evidence="3">
    <location>
        <begin position="843"/>
        <end position="908"/>
    </location>
</feature>
<evidence type="ECO:0000256" key="1">
    <source>
        <dbReference type="ARBA" id="ARBA00022741"/>
    </source>
</evidence>
<dbReference type="Gene3D" id="1.10.10.10">
    <property type="entry name" value="Winged helix-like DNA-binding domain superfamily/Winged helix DNA-binding domain"/>
    <property type="match status" value="1"/>
</dbReference>
<dbReference type="InterPro" id="IPR027417">
    <property type="entry name" value="P-loop_NTPase"/>
</dbReference>
<dbReference type="Pfam" id="PF13191">
    <property type="entry name" value="AAA_16"/>
    <property type="match status" value="1"/>
</dbReference>
<dbReference type="InterPro" id="IPR011990">
    <property type="entry name" value="TPR-like_helical_dom_sf"/>
</dbReference>
<dbReference type="AlphaFoldDB" id="A0A243RLW6"/>
<evidence type="ECO:0000259" key="3">
    <source>
        <dbReference type="PROSITE" id="PS50043"/>
    </source>
</evidence>
<dbReference type="Gene3D" id="1.25.40.10">
    <property type="entry name" value="Tetratricopeptide repeat domain"/>
    <property type="match status" value="1"/>
</dbReference>
<dbReference type="Proteomes" id="UP000194761">
    <property type="component" value="Unassembled WGS sequence"/>
</dbReference>
<name>A0A243RLW6_9ACTN</name>
<dbReference type="InterPro" id="IPR041664">
    <property type="entry name" value="AAA_16"/>
</dbReference>
<evidence type="ECO:0000256" key="2">
    <source>
        <dbReference type="ARBA" id="ARBA00022840"/>
    </source>
</evidence>
<dbReference type="InterPro" id="IPR016032">
    <property type="entry name" value="Sig_transdc_resp-reg_C-effctor"/>
</dbReference>
<organism evidence="4 5">
    <name type="scientific">Streptosporangium minutum</name>
    <dbReference type="NCBI Taxonomy" id="569862"/>
    <lineage>
        <taxon>Bacteria</taxon>
        <taxon>Bacillati</taxon>
        <taxon>Actinomycetota</taxon>
        <taxon>Actinomycetes</taxon>
        <taxon>Streptosporangiales</taxon>
        <taxon>Streptosporangiaceae</taxon>
        <taxon>Streptosporangium</taxon>
    </lineage>
</organism>
<sequence length="919" mass="95225">MLHGRVTERAAIGELVAAARAGAGQALVLHGEPGVGKSALLDLAAAGSAPMRVLRATGTEPETGLAFGALHQLLRSETGLLDLLPGPQRDAVGGALGLASSPTDDRFLVSAGVLSLLTEAAVPDGLLCLIDDFQWIDQASADALLFSARRLRTEGVGMLIAVRGDAGAHVRGVPDLRLTGLDARSAAELLASRSAVPPAQEVGDRLVTLTGGNPLALREVAGLLTADQLAGRTPLPDPLPVGAGIGQIFGDQVERLAEAGRLIALIAAVEGLGDLGLILRAAGRLGVDPAELHPVEAAGLVGVEGTSIRFRHPLVRSAVYARSSSVQRRLVHTALAELLDGAEDADRRAWHRAAASVGQDEGVAAELAASAGRARARGGYADAAVALARSADLTPDRAVRARRLTDAATAAWLGGRPGQAETCLAGARELAREPLLIAELTQLRGRFELNGGDAAEAQRVFLEGADRVCGADPSRALEMLADASEAASYVGDVAAIVDIGRRAESLPGGDDSFLRAVLIGIGAMLAGDARRGGRTLRRALLRADELSGASELLWACAAASYLGEVDVAAGFGVRAGRAARVSGLVGQLPVVLEFVSTAERINGRLGISAAIAEEGLTLAREAGYTNSAAAHLANLAAVAAVRGQEDACREYAQEALAIAIPHRIGLRAGTASYALGLLDLGMGRFAAAHARFSALTTAGPGAGHPTVVWRSAPDRVEAAVACGDHDAARATVSSLEQWSVNAGTPASRALLARCRALLEDGEGAVSLYEEALRLHAEGEPALFEQARTSLLYGERLRRTHRTGDARQPLRSALETFQRLGAEPWAERAHSELRAAGESVTRPGPAALNTLTPQELRIARLVAEGASNRDVAARLFLSPRTVEYHLYKVYPKLGITTRTELARLVGAGPEFGEGAGAGPE</sequence>
<keyword evidence="2" id="KW-0067">ATP-binding</keyword>
<dbReference type="GO" id="GO:0005737">
    <property type="term" value="C:cytoplasm"/>
    <property type="evidence" value="ECO:0007669"/>
    <property type="project" value="TreeGrafter"/>
</dbReference>
<dbReference type="SUPFAM" id="SSF52540">
    <property type="entry name" value="P-loop containing nucleoside triphosphate hydrolases"/>
    <property type="match status" value="1"/>
</dbReference>
<dbReference type="InterPro" id="IPR036388">
    <property type="entry name" value="WH-like_DNA-bd_sf"/>
</dbReference>
<dbReference type="Pfam" id="PF00196">
    <property type="entry name" value="GerE"/>
    <property type="match status" value="1"/>
</dbReference>
<dbReference type="PROSITE" id="PS50043">
    <property type="entry name" value="HTH_LUXR_2"/>
    <property type="match status" value="1"/>
</dbReference>